<evidence type="ECO:0000313" key="2">
    <source>
        <dbReference type="EMBL" id="KAI6299186.1"/>
    </source>
</evidence>
<keyword evidence="3" id="KW-1185">Reference proteome</keyword>
<comment type="caution">
    <text evidence="2">The sequence shown here is derived from an EMBL/GenBank/DDBJ whole genome shotgun (WGS) entry which is preliminary data.</text>
</comment>
<proteinExistence type="predicted"/>
<evidence type="ECO:0000313" key="3">
    <source>
        <dbReference type="Proteomes" id="UP001059893"/>
    </source>
</evidence>
<gene>
    <name evidence="2" type="ORF">MCOR33_004833</name>
</gene>
<accession>A0ABQ8NMB9</accession>
<feature type="region of interest" description="Disordered" evidence="1">
    <location>
        <begin position="146"/>
        <end position="166"/>
    </location>
</feature>
<sequence length="227" mass="25351">MGAGANPGQGSLRDSAISKCMRFVFFAESRSGQPNNGEISITLLHRQRGLSQSNSLAAETARLGFSADKMPSKWNRRMIQGIACYLVESIVSSARDQLKVHQTQKDPNDEPTANSHALLVEFLTHCDPSKSHDHDDEVHQLPDHLAGDKDYTADRGSGALKRMGDKMKPSRKLQMRMVLASGRAYVPFYEPNYEIFWIASSRKLLPLILLMPVPPQHEPKQAWLLLS</sequence>
<organism evidence="2 3">
    <name type="scientific">Pyricularia grisea</name>
    <name type="common">Crabgrass-specific blast fungus</name>
    <name type="synonym">Magnaporthe grisea</name>
    <dbReference type="NCBI Taxonomy" id="148305"/>
    <lineage>
        <taxon>Eukaryota</taxon>
        <taxon>Fungi</taxon>
        <taxon>Dikarya</taxon>
        <taxon>Ascomycota</taxon>
        <taxon>Pezizomycotina</taxon>
        <taxon>Sordariomycetes</taxon>
        <taxon>Sordariomycetidae</taxon>
        <taxon>Magnaporthales</taxon>
        <taxon>Pyriculariaceae</taxon>
        <taxon>Pyricularia</taxon>
    </lineage>
</organism>
<dbReference type="EMBL" id="JABSND010000074">
    <property type="protein sequence ID" value="KAI6299186.1"/>
    <property type="molecule type" value="Genomic_DNA"/>
</dbReference>
<reference evidence="2" key="1">
    <citation type="submission" date="2021-01" db="EMBL/GenBank/DDBJ databases">
        <title>Deciphering the adaptive evolutionary patterns associated with biogeogrpahic diversity in the finger millet blast pathogen Magnaporthe oryzae in Eastern Africa.</title>
        <authorList>
            <person name="Onyema G."/>
            <person name="Shittu T.A."/>
            <person name="Dodsworth S."/>
            <person name="Devilliers S."/>
            <person name="Muthumeenakshi S."/>
            <person name="Sreenivasaprasad S."/>
        </authorList>
    </citation>
    <scope>NUCLEOTIDE SEQUENCE</scope>
    <source>
        <strain evidence="2">D15/s37</strain>
    </source>
</reference>
<name>A0ABQ8NMB9_PYRGI</name>
<protein>
    <submittedName>
        <fullName evidence="2">Uncharacterized protein</fullName>
    </submittedName>
</protein>
<evidence type="ECO:0000256" key="1">
    <source>
        <dbReference type="SAM" id="MobiDB-lite"/>
    </source>
</evidence>
<dbReference type="Proteomes" id="UP001059893">
    <property type="component" value="Unassembled WGS sequence"/>
</dbReference>